<evidence type="ECO:0000313" key="2">
    <source>
        <dbReference type="Proteomes" id="UP000780768"/>
    </source>
</evidence>
<evidence type="ECO:0000313" key="1">
    <source>
        <dbReference type="EMBL" id="HJF84110.1"/>
    </source>
</evidence>
<name>A0A921HKH2_9FIRM</name>
<reference evidence="1" key="2">
    <citation type="submission" date="2021-09" db="EMBL/GenBank/DDBJ databases">
        <authorList>
            <person name="Gilroy R."/>
        </authorList>
    </citation>
    <scope>NUCLEOTIDE SEQUENCE</scope>
    <source>
        <strain evidence="1">7318</strain>
    </source>
</reference>
<dbReference type="Pfam" id="PF13483">
    <property type="entry name" value="Lactamase_B_3"/>
    <property type="match status" value="1"/>
</dbReference>
<accession>A0A921HKH2</accession>
<dbReference type="AlphaFoldDB" id="A0A921HKH2"/>
<dbReference type="EMBL" id="DYVR01000009">
    <property type="protein sequence ID" value="HJF84110.1"/>
    <property type="molecule type" value="Genomic_DNA"/>
</dbReference>
<dbReference type="SUPFAM" id="SSF56281">
    <property type="entry name" value="Metallo-hydrolase/oxidoreductase"/>
    <property type="match status" value="1"/>
</dbReference>
<proteinExistence type="predicted"/>
<dbReference type="PANTHER" id="PTHR42967">
    <property type="entry name" value="METAL DEPENDENT HYDROLASE"/>
    <property type="match status" value="1"/>
</dbReference>
<dbReference type="Proteomes" id="UP000780768">
    <property type="component" value="Unassembled WGS sequence"/>
</dbReference>
<dbReference type="PANTHER" id="PTHR42967:SF1">
    <property type="entry name" value="MBL FOLD METALLO-HYDROLASE"/>
    <property type="match status" value="1"/>
</dbReference>
<dbReference type="InterPro" id="IPR036866">
    <property type="entry name" value="RibonucZ/Hydroxyglut_hydro"/>
</dbReference>
<organism evidence="1 2">
    <name type="scientific">Megamonas hypermegale</name>
    <dbReference type="NCBI Taxonomy" id="158847"/>
    <lineage>
        <taxon>Bacteria</taxon>
        <taxon>Bacillati</taxon>
        <taxon>Bacillota</taxon>
        <taxon>Negativicutes</taxon>
        <taxon>Selenomonadales</taxon>
        <taxon>Selenomonadaceae</taxon>
        <taxon>Megamonas</taxon>
    </lineage>
</organism>
<reference evidence="1" key="1">
    <citation type="journal article" date="2021" name="PeerJ">
        <title>Extensive microbial diversity within the chicken gut microbiome revealed by metagenomics and culture.</title>
        <authorList>
            <person name="Gilroy R."/>
            <person name="Ravi A."/>
            <person name="Getino M."/>
            <person name="Pursley I."/>
            <person name="Horton D.L."/>
            <person name="Alikhan N.F."/>
            <person name="Baker D."/>
            <person name="Gharbi K."/>
            <person name="Hall N."/>
            <person name="Watson M."/>
            <person name="Adriaenssens E.M."/>
            <person name="Foster-Nyarko E."/>
            <person name="Jarju S."/>
            <person name="Secka A."/>
            <person name="Antonio M."/>
            <person name="Oren A."/>
            <person name="Chaudhuri R.R."/>
            <person name="La Ragione R."/>
            <person name="Hildebrand F."/>
            <person name="Pallen M.J."/>
        </authorList>
    </citation>
    <scope>NUCLEOTIDE SEQUENCE</scope>
    <source>
        <strain evidence="1">7318</strain>
    </source>
</reference>
<gene>
    <name evidence="1" type="ORF">K8V65_00385</name>
</gene>
<protein>
    <submittedName>
        <fullName evidence="1">MBL fold metallo-hydrolase</fullName>
    </submittedName>
</protein>
<dbReference type="Gene3D" id="3.60.15.10">
    <property type="entry name" value="Ribonuclease Z/Hydroxyacylglutathione hydrolase-like"/>
    <property type="match status" value="1"/>
</dbReference>
<sequence>MNDTAKITYLFNSGFILETDNWVMIFDYYLDEHNLVLPAIENKREVYFFASHAHFDHYNPQIAKFSGKTTRYFLSYDIKKALPPENKTVILDEYTTYEDNGILVKSFSSTDEGICFYIEKDGWRIFHAGDFNWWHWKGDTAENIAFARNGFKKQLKLMENLQTDIAFFPVDSRLEEFWDIGAREFAAHTKVKNLITMHNVSHKIWQVPDDFPHKDEISVWSPRFAGDTHIIKR</sequence>
<comment type="caution">
    <text evidence="1">The sequence shown here is derived from an EMBL/GenBank/DDBJ whole genome shotgun (WGS) entry which is preliminary data.</text>
</comment>